<evidence type="ECO:0000256" key="4">
    <source>
        <dbReference type="ARBA" id="ARBA00023180"/>
    </source>
</evidence>
<comment type="caution">
    <text evidence="6">The sequence shown here is derived from an EMBL/GenBank/DDBJ whole genome shotgun (WGS) entry which is preliminary data.</text>
</comment>
<accession>A0ABP9IYL3</accession>
<gene>
    <name evidence="6" type="ORF">GCM10023335_39030</name>
</gene>
<keyword evidence="7" id="KW-1185">Reference proteome</keyword>
<dbReference type="Gene3D" id="2.130.10.130">
    <property type="entry name" value="Integrin alpha, N-terminal"/>
    <property type="match status" value="3"/>
</dbReference>
<dbReference type="PANTHER" id="PTHR23221:SF7">
    <property type="entry name" value="PHOSPHATIDYLINOSITOL-GLYCAN-SPECIFIC PHOSPHOLIPASE D"/>
    <property type="match status" value="1"/>
</dbReference>
<evidence type="ECO:0000256" key="5">
    <source>
        <dbReference type="SAM" id="SignalP"/>
    </source>
</evidence>
<feature type="signal peptide" evidence="5">
    <location>
        <begin position="1"/>
        <end position="33"/>
    </location>
</feature>
<evidence type="ECO:0000256" key="3">
    <source>
        <dbReference type="ARBA" id="ARBA00022801"/>
    </source>
</evidence>
<feature type="chain" id="PRO_5046848201" evidence="5">
    <location>
        <begin position="34"/>
        <end position="481"/>
    </location>
</feature>
<dbReference type="SUPFAM" id="SSF69318">
    <property type="entry name" value="Integrin alpha N-terminal domain"/>
    <property type="match status" value="2"/>
</dbReference>
<dbReference type="InterPro" id="IPR000413">
    <property type="entry name" value="Integrin_alpha"/>
</dbReference>
<dbReference type="SMART" id="SM00191">
    <property type="entry name" value="Int_alpha"/>
    <property type="match status" value="5"/>
</dbReference>
<dbReference type="InterPro" id="IPR028994">
    <property type="entry name" value="Integrin_alpha_N"/>
</dbReference>
<dbReference type="PANTHER" id="PTHR23221">
    <property type="entry name" value="GLYCOSYLPHOSPHATIDYLINOSITOL PHOSPHOLIPASE D"/>
    <property type="match status" value="1"/>
</dbReference>
<organism evidence="6 7">
    <name type="scientific">Streptomyces siamensis</name>
    <dbReference type="NCBI Taxonomy" id="1274986"/>
    <lineage>
        <taxon>Bacteria</taxon>
        <taxon>Bacillati</taxon>
        <taxon>Actinomycetota</taxon>
        <taxon>Actinomycetes</taxon>
        <taxon>Kitasatosporales</taxon>
        <taxon>Streptomycetaceae</taxon>
        <taxon>Streptomyces</taxon>
    </lineage>
</organism>
<keyword evidence="1 5" id="KW-0732">Signal</keyword>
<reference evidence="7" key="1">
    <citation type="journal article" date="2019" name="Int. J. Syst. Evol. Microbiol.">
        <title>The Global Catalogue of Microorganisms (GCM) 10K type strain sequencing project: providing services to taxonomists for standard genome sequencing and annotation.</title>
        <authorList>
            <consortium name="The Broad Institute Genomics Platform"/>
            <consortium name="The Broad Institute Genome Sequencing Center for Infectious Disease"/>
            <person name="Wu L."/>
            <person name="Ma J."/>
        </authorList>
    </citation>
    <scope>NUCLEOTIDE SEQUENCE [LARGE SCALE GENOMIC DNA]</scope>
    <source>
        <strain evidence="7">JCM 18409</strain>
    </source>
</reference>
<keyword evidence="3" id="KW-0378">Hydrolase</keyword>
<evidence type="ECO:0000256" key="1">
    <source>
        <dbReference type="ARBA" id="ARBA00022729"/>
    </source>
</evidence>
<name>A0ABP9IYL3_9ACTN</name>
<dbReference type="InterPro" id="IPR013519">
    <property type="entry name" value="Int_alpha_beta-p"/>
</dbReference>
<dbReference type="Pfam" id="PF01839">
    <property type="entry name" value="FG-GAP"/>
    <property type="match status" value="5"/>
</dbReference>
<dbReference type="Proteomes" id="UP001501759">
    <property type="component" value="Unassembled WGS sequence"/>
</dbReference>
<keyword evidence="2" id="KW-0677">Repeat</keyword>
<evidence type="ECO:0000313" key="7">
    <source>
        <dbReference type="Proteomes" id="UP001501759"/>
    </source>
</evidence>
<evidence type="ECO:0000313" key="6">
    <source>
        <dbReference type="EMBL" id="GAA5014856.1"/>
    </source>
</evidence>
<proteinExistence type="predicted"/>
<protein>
    <submittedName>
        <fullName evidence="6">FG-GAP repeat protein</fullName>
    </submittedName>
</protein>
<evidence type="ECO:0000256" key="2">
    <source>
        <dbReference type="ARBA" id="ARBA00022737"/>
    </source>
</evidence>
<dbReference type="PROSITE" id="PS51470">
    <property type="entry name" value="FG_GAP"/>
    <property type="match status" value="3"/>
</dbReference>
<dbReference type="PRINTS" id="PR01185">
    <property type="entry name" value="INTEGRINA"/>
</dbReference>
<dbReference type="EMBL" id="BAABKB010000013">
    <property type="protein sequence ID" value="GAA5014856.1"/>
    <property type="molecule type" value="Genomic_DNA"/>
</dbReference>
<keyword evidence="4" id="KW-0325">Glycoprotein</keyword>
<sequence length="481" mass="47923">MNKRDPLRVTLAAATAVALAGGLLTLTAGPATAVTAKYADDFNGDGYRDLATTAPNAIVGGAKNAGAVVVNYGSASGISASRRTVITQNSSGIPGTAESNDSFGAALASGDLNNDGYADLVVGAPGEDVGDDTNGGTAVVIWGSASGLSGARTISDPKPSVHDWFGQSLTVGDFSGDGKADLAVGSSGKDIWIHKGGFTKSSGAASRYELTAPLQTGTDHGTASLLAGDVNGDGTDDLILNGTYLTTSDKYSGTLVYLGSSSGLAFDAVLQSDKQAAVGDINGDGRDDVVASEWWGGSTGNLGGSITTYLGGSDGIHTDAGQTIDQDTPGVPGADESSDYFGYAISLGDIDGDGLADAAVSAFYESIGDATLAGSVTVLRGTPAGLSASDAKVFQQDTAGIPGANEDNDHFGSSVRLSDLNGDHHADLSVGAETENGGDGALWNLRGSSSGVTTKNAVSFGAASEGISTFGSPFFGADMLH</sequence>
<dbReference type="InterPro" id="IPR013517">
    <property type="entry name" value="FG-GAP"/>
</dbReference>
<dbReference type="RefSeq" id="WP_345650341.1">
    <property type="nucleotide sequence ID" value="NZ_BAABKB010000013.1"/>
</dbReference>